<dbReference type="AlphaFoldDB" id="A0A844Z345"/>
<accession>A0A844Z345</accession>
<gene>
    <name evidence="2" type="primary">tcmP</name>
    <name evidence="2" type="ORF">GRI99_18210</name>
</gene>
<dbReference type="Proteomes" id="UP000466966">
    <property type="component" value="Unassembled WGS sequence"/>
</dbReference>
<dbReference type="NCBIfam" id="TIGR04474">
    <property type="entry name" value="tcm_partner"/>
    <property type="match status" value="1"/>
</dbReference>
<evidence type="ECO:0000313" key="3">
    <source>
        <dbReference type="Proteomes" id="UP000466966"/>
    </source>
</evidence>
<feature type="region of interest" description="Disordered" evidence="1">
    <location>
        <begin position="302"/>
        <end position="325"/>
    </location>
</feature>
<dbReference type="RefSeq" id="WP_160773481.1">
    <property type="nucleotide sequence ID" value="NZ_WTYV01000013.1"/>
</dbReference>
<evidence type="ECO:0000256" key="1">
    <source>
        <dbReference type="SAM" id="MobiDB-lite"/>
    </source>
</evidence>
<evidence type="ECO:0000313" key="2">
    <source>
        <dbReference type="EMBL" id="MXO73550.1"/>
    </source>
</evidence>
<sequence>MATEGHRFGGDWTELKLQAISAYCQFFTGAIRAKFDLWYIDPFAGTGERTATEQSGGLFENLPISTVERQYPGSAAKALAIQPSFHHFRFGDTKPKHIAALENLVALYPQLDAKVIRKDANEFIQDVFGHPFWTSPDRRRGGRAPRALVFLDPYGLEVKWQTLKALAACEKADVWFLANLKAAVQQTPHDHRKLDADKRRALGEYFGTPDWEDLFYAPEKTHDGLLGMMSDGRQRAATKTEIARFHRQCLQGLFRYVSEPLPLQVGGIEDYFLLYCLSNNPDPKAQALIHKGADWVIKKYKQASGQRSARAAGDPSSSYSPRPTA</sequence>
<dbReference type="EMBL" id="WTYV01000013">
    <property type="protein sequence ID" value="MXO73550.1"/>
    <property type="molecule type" value="Genomic_DNA"/>
</dbReference>
<keyword evidence="3" id="KW-1185">Reference proteome</keyword>
<reference evidence="2 3" key="1">
    <citation type="submission" date="2019-12" db="EMBL/GenBank/DDBJ databases">
        <title>Genomic-based taxomic classification of the family Erythrobacteraceae.</title>
        <authorList>
            <person name="Xu L."/>
        </authorList>
    </citation>
    <scope>NUCLEOTIDE SEQUENCE [LARGE SCALE GENOMIC DNA]</scope>
    <source>
        <strain evidence="2 3">M0322</strain>
    </source>
</reference>
<organism evidence="2 3">
    <name type="scientific">Alteraurantiacibacter buctensis</name>
    <dbReference type="NCBI Taxonomy" id="1503981"/>
    <lineage>
        <taxon>Bacteria</taxon>
        <taxon>Pseudomonadati</taxon>
        <taxon>Pseudomonadota</taxon>
        <taxon>Alphaproteobacteria</taxon>
        <taxon>Sphingomonadales</taxon>
        <taxon>Erythrobacteraceae</taxon>
        <taxon>Alteraurantiacibacter</taxon>
    </lineage>
</organism>
<comment type="caution">
    <text evidence="2">The sequence shown here is derived from an EMBL/GenBank/DDBJ whole genome shotgun (WGS) entry which is preliminary data.</text>
</comment>
<protein>
    <submittedName>
        <fullName evidence="2">Three-Cys-motif partner protein TcmP</fullName>
    </submittedName>
</protein>
<dbReference type="InterPro" id="IPR031009">
    <property type="entry name" value="Tcm_partner"/>
</dbReference>
<feature type="compositionally biased region" description="Polar residues" evidence="1">
    <location>
        <begin position="315"/>
        <end position="325"/>
    </location>
</feature>
<dbReference type="OrthoDB" id="7838592at2"/>
<proteinExistence type="predicted"/>
<name>A0A844Z345_9SPHN</name>